<comment type="similarity">
    <text evidence="1 4">Belongs to the UDP-glycosyltransferase family.</text>
</comment>
<evidence type="ECO:0000313" key="5">
    <source>
        <dbReference type="EMBL" id="KAD4178609.1"/>
    </source>
</evidence>
<dbReference type="PROSITE" id="PS00375">
    <property type="entry name" value="UDPGT"/>
    <property type="match status" value="1"/>
</dbReference>
<dbReference type="InterPro" id="IPR035595">
    <property type="entry name" value="UDP_glycos_trans_CS"/>
</dbReference>
<reference evidence="5 6" key="1">
    <citation type="submission" date="2019-05" db="EMBL/GenBank/DDBJ databases">
        <title>Mikania micrantha, genome provides insights into the molecular mechanism of rapid growth.</title>
        <authorList>
            <person name="Liu B."/>
        </authorList>
    </citation>
    <scope>NUCLEOTIDE SEQUENCE [LARGE SCALE GENOMIC DNA]</scope>
    <source>
        <strain evidence="5">NLD-2019</strain>
        <tissue evidence="5">Leaf</tissue>
    </source>
</reference>
<dbReference type="GO" id="GO:0080044">
    <property type="term" value="F:quercetin 7-O-glucosyltransferase activity"/>
    <property type="evidence" value="ECO:0007669"/>
    <property type="project" value="TreeGrafter"/>
</dbReference>
<protein>
    <submittedName>
        <fullName evidence="5">Uncharacterized protein</fullName>
    </submittedName>
</protein>
<dbReference type="FunFam" id="3.40.50.2000:FF:000060">
    <property type="entry name" value="Glycosyltransferase"/>
    <property type="match status" value="1"/>
</dbReference>
<gene>
    <name evidence="5" type="ORF">E3N88_27200</name>
</gene>
<keyword evidence="3 4" id="KW-0808">Transferase</keyword>
<name>A0A5N6MW10_9ASTR</name>
<dbReference type="InterPro" id="IPR002213">
    <property type="entry name" value="UDP_glucos_trans"/>
</dbReference>
<dbReference type="Proteomes" id="UP000326396">
    <property type="component" value="Linkage Group LG4"/>
</dbReference>
<dbReference type="SUPFAM" id="SSF53756">
    <property type="entry name" value="UDP-Glycosyltransferase/glycogen phosphorylase"/>
    <property type="match status" value="1"/>
</dbReference>
<sequence>MAACGFMASYLVKVLDEKEIIPLKDEIYLTNGYLEKEIDWIPGMEGIRLKDLPEFTQATKRDFSYNYYMETAQMADKVSQNMMIIHTFEELEASLVSEIKSIFPNVYTVGPLQLLLNRIKGKETNNNLYSLWKEEPECVEWLDSKDPNSVLYVNYGSVAVMSEQDLIEFGWGLVNSNCYFLWIIRPNLADGKPMVMPQELEVAMKEKGFVGGWCSQEEVLNHRAVGGFLTHCGWGSIIESLSAGVPMLGWPSLGDQWINCKQMCQQWEAGMEIGREVKRDEIEKLVRRLMNGPDGERMRNKALDWKKTAEMATGSNGSSWLDVEKLANEIIKFSRN</sequence>
<dbReference type="EMBL" id="SZYD01000014">
    <property type="protein sequence ID" value="KAD4178609.1"/>
    <property type="molecule type" value="Genomic_DNA"/>
</dbReference>
<dbReference type="OrthoDB" id="5835829at2759"/>
<dbReference type="GO" id="GO:0016138">
    <property type="term" value="P:glycoside biosynthetic process"/>
    <property type="evidence" value="ECO:0007669"/>
    <property type="project" value="UniProtKB-ARBA"/>
</dbReference>
<proteinExistence type="inferred from homology"/>
<comment type="caution">
    <text evidence="5">The sequence shown here is derived from an EMBL/GenBank/DDBJ whole genome shotgun (WGS) entry which is preliminary data.</text>
</comment>
<accession>A0A5N6MW10</accession>
<dbReference type="PANTHER" id="PTHR11926:SF1503">
    <property type="entry name" value="GLYCOSYLTRANSFERASE"/>
    <property type="match status" value="1"/>
</dbReference>
<evidence type="ECO:0000313" key="6">
    <source>
        <dbReference type="Proteomes" id="UP000326396"/>
    </source>
</evidence>
<dbReference type="PANTHER" id="PTHR11926">
    <property type="entry name" value="GLUCOSYL/GLUCURONOSYL TRANSFERASES"/>
    <property type="match status" value="1"/>
</dbReference>
<keyword evidence="6" id="KW-1185">Reference proteome</keyword>
<dbReference type="CDD" id="cd03784">
    <property type="entry name" value="GT1_Gtf-like"/>
    <property type="match status" value="1"/>
</dbReference>
<evidence type="ECO:0000256" key="4">
    <source>
        <dbReference type="RuleBase" id="RU003718"/>
    </source>
</evidence>
<evidence type="ECO:0000256" key="3">
    <source>
        <dbReference type="ARBA" id="ARBA00022679"/>
    </source>
</evidence>
<evidence type="ECO:0000256" key="1">
    <source>
        <dbReference type="ARBA" id="ARBA00009995"/>
    </source>
</evidence>
<dbReference type="Gene3D" id="3.40.50.2000">
    <property type="entry name" value="Glycogen Phosphorylase B"/>
    <property type="match status" value="2"/>
</dbReference>
<organism evidence="5 6">
    <name type="scientific">Mikania micrantha</name>
    <name type="common">bitter vine</name>
    <dbReference type="NCBI Taxonomy" id="192012"/>
    <lineage>
        <taxon>Eukaryota</taxon>
        <taxon>Viridiplantae</taxon>
        <taxon>Streptophyta</taxon>
        <taxon>Embryophyta</taxon>
        <taxon>Tracheophyta</taxon>
        <taxon>Spermatophyta</taxon>
        <taxon>Magnoliopsida</taxon>
        <taxon>eudicotyledons</taxon>
        <taxon>Gunneridae</taxon>
        <taxon>Pentapetalae</taxon>
        <taxon>asterids</taxon>
        <taxon>campanulids</taxon>
        <taxon>Asterales</taxon>
        <taxon>Asteraceae</taxon>
        <taxon>Asteroideae</taxon>
        <taxon>Heliantheae alliance</taxon>
        <taxon>Eupatorieae</taxon>
        <taxon>Mikania</taxon>
    </lineage>
</organism>
<dbReference type="GO" id="GO:0080043">
    <property type="term" value="F:quercetin 3-O-glucosyltransferase activity"/>
    <property type="evidence" value="ECO:0007669"/>
    <property type="project" value="TreeGrafter"/>
</dbReference>
<dbReference type="AlphaFoldDB" id="A0A5N6MW10"/>
<evidence type="ECO:0000256" key="2">
    <source>
        <dbReference type="ARBA" id="ARBA00022676"/>
    </source>
</evidence>
<dbReference type="Pfam" id="PF00201">
    <property type="entry name" value="UDPGT"/>
    <property type="match status" value="1"/>
</dbReference>
<keyword evidence="2 4" id="KW-0328">Glycosyltransferase</keyword>